<evidence type="ECO:0000256" key="11">
    <source>
        <dbReference type="RuleBase" id="RU003796"/>
    </source>
</evidence>
<evidence type="ECO:0000256" key="9">
    <source>
        <dbReference type="ARBA" id="ARBA00023306"/>
    </source>
</evidence>
<feature type="region of interest" description="Disordered" evidence="12">
    <location>
        <begin position="620"/>
        <end position="660"/>
    </location>
</feature>
<feature type="region of interest" description="Disordered" evidence="12">
    <location>
        <begin position="527"/>
        <end position="585"/>
    </location>
</feature>
<keyword evidence="4 11" id="KW-0805">Transcription regulation</keyword>
<dbReference type="InterPro" id="IPR003316">
    <property type="entry name" value="E2F_WHTH_DNA-bd_dom"/>
</dbReference>
<feature type="domain" description="E2F/DP family winged-helix DNA-binding" evidence="13">
    <location>
        <begin position="248"/>
        <end position="333"/>
    </location>
</feature>
<dbReference type="Pfam" id="PF02319">
    <property type="entry name" value="WHD_E2F_TDP"/>
    <property type="match status" value="2"/>
</dbReference>
<feature type="non-terminal residue" evidence="14">
    <location>
        <position position="1"/>
    </location>
</feature>
<feature type="compositionally biased region" description="Polar residues" evidence="12">
    <location>
        <begin position="81"/>
        <end position="90"/>
    </location>
</feature>
<comment type="subcellular location">
    <subcellularLocation>
        <location evidence="1 11">Nucleus</location>
    </subcellularLocation>
</comment>
<dbReference type="SMART" id="SM01372">
    <property type="entry name" value="E2F_TDP"/>
    <property type="match status" value="2"/>
</dbReference>
<keyword evidence="3" id="KW-0678">Repressor</keyword>
<evidence type="ECO:0000256" key="3">
    <source>
        <dbReference type="ARBA" id="ARBA00022491"/>
    </source>
</evidence>
<comment type="caution">
    <text evidence="14">The sequence shown here is derived from an EMBL/GenBank/DDBJ whole genome shotgun (WGS) entry which is preliminary data.</text>
</comment>
<evidence type="ECO:0000256" key="8">
    <source>
        <dbReference type="ARBA" id="ARBA00023242"/>
    </source>
</evidence>
<comment type="similarity">
    <text evidence="2 11">Belongs to the E2F/DP family.</text>
</comment>
<keyword evidence="9" id="KW-0131">Cell cycle</keyword>
<feature type="region of interest" description="Disordered" evidence="12">
    <location>
        <begin position="379"/>
        <end position="407"/>
    </location>
</feature>
<dbReference type="FunFam" id="1.10.10.10:FF:000100">
    <property type="entry name" value="E2F transcription factor 8"/>
    <property type="match status" value="1"/>
</dbReference>
<evidence type="ECO:0000313" key="15">
    <source>
        <dbReference type="Proteomes" id="UP000556165"/>
    </source>
</evidence>
<dbReference type="GO" id="GO:0045892">
    <property type="term" value="P:negative regulation of DNA-templated transcription"/>
    <property type="evidence" value="ECO:0007669"/>
    <property type="project" value="UniProtKB-ARBA"/>
</dbReference>
<dbReference type="Proteomes" id="UP000556165">
    <property type="component" value="Unassembled WGS sequence"/>
</dbReference>
<feature type="compositionally biased region" description="Basic and acidic residues" evidence="12">
    <location>
        <begin position="638"/>
        <end position="660"/>
    </location>
</feature>
<dbReference type="PANTHER" id="PTHR12081">
    <property type="entry name" value="TRANSCRIPTION FACTOR E2F"/>
    <property type="match status" value="1"/>
</dbReference>
<dbReference type="PANTHER" id="PTHR12081:SF25">
    <property type="entry name" value="TRANSCRIPTION FACTOR E2F7"/>
    <property type="match status" value="1"/>
</dbReference>
<evidence type="ECO:0000256" key="6">
    <source>
        <dbReference type="ARBA" id="ARBA00023159"/>
    </source>
</evidence>
<keyword evidence="8 11" id="KW-0539">Nucleus</keyword>
<dbReference type="GO" id="GO:0000981">
    <property type="term" value="F:DNA-binding transcription factor activity, RNA polymerase II-specific"/>
    <property type="evidence" value="ECO:0007669"/>
    <property type="project" value="TreeGrafter"/>
</dbReference>
<dbReference type="InterPro" id="IPR036390">
    <property type="entry name" value="WH_DNA-bd_sf"/>
</dbReference>
<feature type="region of interest" description="Disordered" evidence="12">
    <location>
        <begin position="842"/>
        <end position="878"/>
    </location>
</feature>
<keyword evidence="5 11" id="KW-0238">DNA-binding</keyword>
<reference evidence="14 15" key="1">
    <citation type="submission" date="2019-09" db="EMBL/GenBank/DDBJ databases">
        <title>Bird 10,000 Genomes (B10K) Project - Family phase.</title>
        <authorList>
            <person name="Zhang G."/>
        </authorList>
    </citation>
    <scope>NUCLEOTIDE SEQUENCE [LARGE SCALE GENOMIC DNA]</scope>
    <source>
        <strain evidence="14">B10K-DU-009-16</strain>
        <tissue evidence="14">Muscle</tissue>
    </source>
</reference>
<sequence>ENIFDRSRMAPKTPIKNEPVDLSKQKGCTPERNPITPVKLTDRPQPDPWTPTANLKMLVSAASPDMRDREKKKELFRPIENSEQSDTPDSLQYDMVDDSTVDEFEKQRPSRKQKSLGLLCQKFLARYPSYPLSTEKTTISLDEVASILGVERRRIYDIVNVLESLHLVSRVAKNQYCWHGRHNLSQTLKTLQEAGELQYGELMTFQHKEQDLDYKFGERKKETIPDTQDRQLLDFSEPDCTSASANSRKDKSLRIMSQKFVMLFLVSKTKIVTLDIAAKILIEETQDTVDHSKFKTKVRRLYDIANVLTSLGLIKKVHVTEERGRKPAFKWIGPVEFPGKTDEPRGNNPTSDPLPRTQRGVCAPYQICATGKQRFTRHTSFNGEQPCEGTRRKVSSEPNSPRQERQDEYCSKVINLAAVCRQKIEEDTRNPSTTSTLSLLPVPGDSDFCVNPLPQAVFPMVQADVPNLALLNGVSSQTLHPSMPAASKTENGKPTLLPSQPFLCFPSSSLFMLCGGLQENNLRETLPTTGEVGNRNAEAQAAVPPTACQKRSSHKCTSPSAPVDDEEPAAKKQTMEQSDAPLSLVVPKKPFESPKAESIPGSGCTPSVHLEAFHLDLASPAAPEAADKESTKPLDSQEQEKWSQNKDPDEPSPGKEHISKENANQPFLPQYLYVQPTSGLSSFNFLFSANQAPGAISLAARQLPSLSVPCVVVPSAAMGSFPVVCSPPVTGPLSPVPDGSFSAAASMNFSVSGLASTAPVFIGTTAVVTPKVSPTPSVDPQQPAHPTLHLSPVLARSCGALKLDSPVCMGHPVTLLKLQQPSSTPLTPKSIRPARHEAFFKTPGSLGDPVAWKKNEGNQTRNASSVQRRLEISSTSPD</sequence>
<dbReference type="GO" id="GO:0000978">
    <property type="term" value="F:RNA polymerase II cis-regulatory region sequence-specific DNA binding"/>
    <property type="evidence" value="ECO:0007669"/>
    <property type="project" value="InterPro"/>
</dbReference>
<accession>A0A7L4B2M9</accession>
<feature type="region of interest" description="Disordered" evidence="12">
    <location>
        <begin position="332"/>
        <end position="358"/>
    </location>
</feature>
<evidence type="ECO:0000259" key="13">
    <source>
        <dbReference type="SMART" id="SM01372"/>
    </source>
</evidence>
<gene>
    <name evidence="14" type="primary">E2f7</name>
    <name evidence="14" type="ORF">PHASIM_R09920</name>
</gene>
<evidence type="ECO:0000256" key="5">
    <source>
        <dbReference type="ARBA" id="ARBA00023125"/>
    </source>
</evidence>
<name>A0A7L4B2M9_9CHAR</name>
<keyword evidence="15" id="KW-1185">Reference proteome</keyword>
<dbReference type="GO" id="GO:0010604">
    <property type="term" value="P:positive regulation of macromolecule metabolic process"/>
    <property type="evidence" value="ECO:0007669"/>
    <property type="project" value="UniProtKB-ARBA"/>
</dbReference>
<dbReference type="SUPFAM" id="SSF46785">
    <property type="entry name" value="Winged helix' DNA-binding domain"/>
    <property type="match status" value="2"/>
</dbReference>
<dbReference type="GO" id="GO:0002040">
    <property type="term" value="P:sprouting angiogenesis"/>
    <property type="evidence" value="ECO:0007669"/>
    <property type="project" value="UniProtKB-ARBA"/>
</dbReference>
<dbReference type="InterPro" id="IPR015633">
    <property type="entry name" value="E2F"/>
</dbReference>
<feature type="compositionally biased region" description="Polar residues" evidence="12">
    <location>
        <begin position="857"/>
        <end position="878"/>
    </location>
</feature>
<dbReference type="InterPro" id="IPR036388">
    <property type="entry name" value="WH-like_DNA-bd_sf"/>
</dbReference>
<feature type="compositionally biased region" description="Basic and acidic residues" evidence="12">
    <location>
        <begin position="65"/>
        <end position="77"/>
    </location>
</feature>
<dbReference type="AlphaFoldDB" id="A0A7L4B2M9"/>
<feature type="region of interest" description="Disordered" evidence="12">
    <location>
        <begin position="1"/>
        <end position="93"/>
    </location>
</feature>
<feature type="non-terminal residue" evidence="14">
    <location>
        <position position="878"/>
    </location>
</feature>
<organism evidence="14 15">
    <name type="scientific">Phaetusa simplex</name>
    <name type="common">large-billed tern</name>
    <dbReference type="NCBI Taxonomy" id="297813"/>
    <lineage>
        <taxon>Eukaryota</taxon>
        <taxon>Metazoa</taxon>
        <taxon>Chordata</taxon>
        <taxon>Craniata</taxon>
        <taxon>Vertebrata</taxon>
        <taxon>Euteleostomi</taxon>
        <taxon>Archelosauria</taxon>
        <taxon>Archosauria</taxon>
        <taxon>Dinosauria</taxon>
        <taxon>Saurischia</taxon>
        <taxon>Theropoda</taxon>
        <taxon>Coelurosauria</taxon>
        <taxon>Aves</taxon>
        <taxon>Neognathae</taxon>
        <taxon>Neoaves</taxon>
        <taxon>Charadriiformes</taxon>
        <taxon>Laridae</taxon>
        <taxon>Phaetusa</taxon>
    </lineage>
</organism>
<dbReference type="Gene3D" id="1.10.10.10">
    <property type="entry name" value="Winged helix-like DNA-binding domain superfamily/Winged helix DNA-binding domain"/>
    <property type="match status" value="2"/>
</dbReference>
<proteinExistence type="inferred from homology"/>
<evidence type="ECO:0000313" key="14">
    <source>
        <dbReference type="EMBL" id="NXW32106.1"/>
    </source>
</evidence>
<evidence type="ECO:0000256" key="1">
    <source>
        <dbReference type="ARBA" id="ARBA00004123"/>
    </source>
</evidence>
<evidence type="ECO:0000256" key="2">
    <source>
        <dbReference type="ARBA" id="ARBA00010940"/>
    </source>
</evidence>
<dbReference type="FunFam" id="1.10.10.10:FF:000073">
    <property type="entry name" value="E2F transcription factor 8"/>
    <property type="match status" value="1"/>
</dbReference>
<dbReference type="GO" id="GO:0045935">
    <property type="term" value="P:positive regulation of nucleobase-containing compound metabolic process"/>
    <property type="evidence" value="ECO:0007669"/>
    <property type="project" value="UniProtKB-ARBA"/>
</dbReference>
<evidence type="ECO:0000256" key="10">
    <source>
        <dbReference type="ARBA" id="ARBA00039675"/>
    </source>
</evidence>
<dbReference type="GO" id="GO:0090575">
    <property type="term" value="C:RNA polymerase II transcription regulator complex"/>
    <property type="evidence" value="ECO:0007669"/>
    <property type="project" value="TreeGrafter"/>
</dbReference>
<feature type="domain" description="E2F/DP family winged-helix DNA-binding" evidence="13">
    <location>
        <begin position="111"/>
        <end position="180"/>
    </location>
</feature>
<evidence type="ECO:0000256" key="12">
    <source>
        <dbReference type="SAM" id="MobiDB-lite"/>
    </source>
</evidence>
<evidence type="ECO:0000256" key="4">
    <source>
        <dbReference type="ARBA" id="ARBA00023015"/>
    </source>
</evidence>
<protein>
    <recommendedName>
        <fullName evidence="10">Transcription factor E2F7</fullName>
    </recommendedName>
</protein>
<keyword evidence="6" id="KW-0010">Activator</keyword>
<evidence type="ECO:0000256" key="7">
    <source>
        <dbReference type="ARBA" id="ARBA00023163"/>
    </source>
</evidence>
<dbReference type="EMBL" id="VZZW01000565">
    <property type="protein sequence ID" value="NXW32106.1"/>
    <property type="molecule type" value="Genomic_DNA"/>
</dbReference>
<keyword evidence="7 11" id="KW-0804">Transcription</keyword>